<comment type="subunit">
    <text evidence="6">Heterooligomer composed of large and small subunits.</text>
</comment>
<proteinExistence type="inferred from homology"/>
<comment type="caution">
    <text evidence="8">The sequence shown here is derived from an EMBL/GenBank/DDBJ whole genome shotgun (WGS) entry which is preliminary data.</text>
</comment>
<evidence type="ECO:0000256" key="3">
    <source>
        <dbReference type="ARBA" id="ARBA00022722"/>
    </source>
</evidence>
<dbReference type="InterPro" id="IPR003761">
    <property type="entry name" value="Exonuc_VII_S"/>
</dbReference>
<accession>A0A937XD09</accession>
<evidence type="ECO:0000256" key="1">
    <source>
        <dbReference type="ARBA" id="ARBA00009998"/>
    </source>
</evidence>
<dbReference type="PANTHER" id="PTHR34137:SF1">
    <property type="entry name" value="EXODEOXYRIBONUCLEASE 7 SMALL SUBUNIT"/>
    <property type="match status" value="1"/>
</dbReference>
<dbReference type="Gene3D" id="1.10.287.1040">
    <property type="entry name" value="Exonuclease VII, small subunit"/>
    <property type="match status" value="1"/>
</dbReference>
<dbReference type="HAMAP" id="MF_00337">
    <property type="entry name" value="Exonuc_7_S"/>
    <property type="match status" value="1"/>
</dbReference>
<dbReference type="Pfam" id="PF02609">
    <property type="entry name" value="Exonuc_VII_S"/>
    <property type="match status" value="1"/>
</dbReference>
<name>A0A937XD09_UNCEI</name>
<evidence type="ECO:0000313" key="9">
    <source>
        <dbReference type="Proteomes" id="UP000748308"/>
    </source>
</evidence>
<comment type="catalytic activity">
    <reaction evidence="6">
        <text>Exonucleolytic cleavage in either 5'- to 3'- or 3'- to 5'-direction to yield nucleoside 5'-phosphates.</text>
        <dbReference type="EC" id="3.1.11.6"/>
    </reaction>
</comment>
<evidence type="ECO:0000256" key="6">
    <source>
        <dbReference type="HAMAP-Rule" id="MF_00337"/>
    </source>
</evidence>
<dbReference type="GO" id="GO:0006308">
    <property type="term" value="P:DNA catabolic process"/>
    <property type="evidence" value="ECO:0007669"/>
    <property type="project" value="UniProtKB-UniRule"/>
</dbReference>
<comment type="similarity">
    <text evidence="1 6">Belongs to the XseB family.</text>
</comment>
<dbReference type="PANTHER" id="PTHR34137">
    <property type="entry name" value="EXODEOXYRIBONUCLEASE 7 SMALL SUBUNIT"/>
    <property type="match status" value="1"/>
</dbReference>
<dbReference type="NCBIfam" id="TIGR01280">
    <property type="entry name" value="xseB"/>
    <property type="match status" value="1"/>
</dbReference>
<keyword evidence="2 6" id="KW-0963">Cytoplasm</keyword>
<organism evidence="8 9">
    <name type="scientific">Eiseniibacteriota bacterium</name>
    <dbReference type="NCBI Taxonomy" id="2212470"/>
    <lineage>
        <taxon>Bacteria</taxon>
        <taxon>Candidatus Eiseniibacteriota</taxon>
    </lineage>
</organism>
<keyword evidence="4 6" id="KW-0378">Hydrolase</keyword>
<keyword evidence="3 6" id="KW-0540">Nuclease</keyword>
<dbReference type="PIRSF" id="PIRSF006488">
    <property type="entry name" value="Exonuc_VII_S"/>
    <property type="match status" value="1"/>
</dbReference>
<evidence type="ECO:0000256" key="4">
    <source>
        <dbReference type="ARBA" id="ARBA00022801"/>
    </source>
</evidence>
<dbReference type="Proteomes" id="UP000748308">
    <property type="component" value="Unassembled WGS sequence"/>
</dbReference>
<evidence type="ECO:0000256" key="5">
    <source>
        <dbReference type="ARBA" id="ARBA00022839"/>
    </source>
</evidence>
<dbReference type="GO" id="GO:0009318">
    <property type="term" value="C:exodeoxyribonuclease VII complex"/>
    <property type="evidence" value="ECO:0007669"/>
    <property type="project" value="UniProtKB-UniRule"/>
</dbReference>
<feature type="region of interest" description="Disordered" evidence="7">
    <location>
        <begin position="58"/>
        <end position="78"/>
    </location>
</feature>
<reference evidence="8" key="1">
    <citation type="submission" date="2019-03" db="EMBL/GenBank/DDBJ databases">
        <title>Lake Tanganyika Metagenome-Assembled Genomes (MAGs).</title>
        <authorList>
            <person name="Tran P."/>
        </authorList>
    </citation>
    <scope>NUCLEOTIDE SEQUENCE</scope>
    <source>
        <strain evidence="8">M_DeepCast_400m_m2_100</strain>
    </source>
</reference>
<evidence type="ECO:0000256" key="7">
    <source>
        <dbReference type="SAM" id="MobiDB-lite"/>
    </source>
</evidence>
<evidence type="ECO:0000256" key="2">
    <source>
        <dbReference type="ARBA" id="ARBA00022490"/>
    </source>
</evidence>
<dbReference type="InterPro" id="IPR037004">
    <property type="entry name" value="Exonuc_VII_ssu_sf"/>
</dbReference>
<comment type="subcellular location">
    <subcellularLocation>
        <location evidence="6">Cytoplasm</location>
    </subcellularLocation>
</comment>
<dbReference type="EC" id="3.1.11.6" evidence="6"/>
<keyword evidence="5 6" id="KW-0269">Exonuclease</keyword>
<sequence length="78" mass="8422">MNLEEGLERLEAIAARLEAGTLPLEEALALYREAHELHGRCAARLAEAEREIEILMPDGELRPESETGAAGAPATRGD</sequence>
<dbReference type="AlphaFoldDB" id="A0A937XD09"/>
<protein>
    <recommendedName>
        <fullName evidence="6">Exodeoxyribonuclease 7 small subunit</fullName>
        <ecNumber evidence="6">3.1.11.6</ecNumber>
    </recommendedName>
    <alternativeName>
        <fullName evidence="6">Exodeoxyribonuclease VII small subunit</fullName>
        <shortName evidence="6">Exonuclease VII small subunit</shortName>
    </alternativeName>
</protein>
<dbReference type="GO" id="GO:0005829">
    <property type="term" value="C:cytosol"/>
    <property type="evidence" value="ECO:0007669"/>
    <property type="project" value="TreeGrafter"/>
</dbReference>
<comment type="function">
    <text evidence="6">Bidirectionally degrades single-stranded DNA into large acid-insoluble oligonucleotides, which are then degraded further into small acid-soluble oligonucleotides.</text>
</comment>
<dbReference type="SUPFAM" id="SSF116842">
    <property type="entry name" value="XseB-like"/>
    <property type="match status" value="1"/>
</dbReference>
<dbReference type="EMBL" id="VGIY01000468">
    <property type="protein sequence ID" value="MBM3318742.1"/>
    <property type="molecule type" value="Genomic_DNA"/>
</dbReference>
<evidence type="ECO:0000313" key="8">
    <source>
        <dbReference type="EMBL" id="MBM3318742.1"/>
    </source>
</evidence>
<dbReference type="GO" id="GO:0008855">
    <property type="term" value="F:exodeoxyribonuclease VII activity"/>
    <property type="evidence" value="ECO:0007669"/>
    <property type="project" value="UniProtKB-UniRule"/>
</dbReference>
<gene>
    <name evidence="6 8" type="primary">xseB</name>
    <name evidence="8" type="ORF">FJY75_12900</name>
</gene>